<dbReference type="Gene3D" id="3.40.50.1360">
    <property type="match status" value="1"/>
</dbReference>
<dbReference type="EMBL" id="VDMN01000002">
    <property type="protein sequence ID" value="TNM63786.1"/>
    <property type="molecule type" value="Genomic_DNA"/>
</dbReference>
<name>A0A5C4XJZ4_9HYPH</name>
<evidence type="ECO:0000313" key="3">
    <source>
        <dbReference type="Proteomes" id="UP000311605"/>
    </source>
</evidence>
<dbReference type="CDD" id="cd01399">
    <property type="entry name" value="GlcN6P_deaminase"/>
    <property type="match status" value="1"/>
</dbReference>
<dbReference type="GO" id="GO:0004342">
    <property type="term" value="F:glucosamine-6-phosphate deaminase activity"/>
    <property type="evidence" value="ECO:0007669"/>
    <property type="project" value="InterPro"/>
</dbReference>
<keyword evidence="3" id="KW-1185">Reference proteome</keyword>
<dbReference type="GO" id="GO:0019262">
    <property type="term" value="P:N-acetylneuraminate catabolic process"/>
    <property type="evidence" value="ECO:0007669"/>
    <property type="project" value="TreeGrafter"/>
</dbReference>
<proteinExistence type="predicted"/>
<accession>A0A5C4XJZ4</accession>
<dbReference type="Pfam" id="PF01182">
    <property type="entry name" value="Glucosamine_iso"/>
    <property type="match status" value="1"/>
</dbReference>
<organism evidence="2 3">
    <name type="scientific">Aliirhizobium smilacinae</name>
    <dbReference type="NCBI Taxonomy" id="1395944"/>
    <lineage>
        <taxon>Bacteria</taxon>
        <taxon>Pseudomonadati</taxon>
        <taxon>Pseudomonadota</taxon>
        <taxon>Alphaproteobacteria</taxon>
        <taxon>Hyphomicrobiales</taxon>
        <taxon>Rhizobiaceae</taxon>
        <taxon>Aliirhizobium</taxon>
    </lineage>
</organism>
<dbReference type="PANTHER" id="PTHR11280:SF6">
    <property type="entry name" value="GLUCOSAMINE-6-PHOSPHATE ISOMERASE NAGB"/>
    <property type="match status" value="1"/>
</dbReference>
<gene>
    <name evidence="2" type="ORF">FHP24_13445</name>
</gene>
<evidence type="ECO:0000259" key="1">
    <source>
        <dbReference type="Pfam" id="PF01182"/>
    </source>
</evidence>
<dbReference type="GO" id="GO:0006046">
    <property type="term" value="P:N-acetylglucosamine catabolic process"/>
    <property type="evidence" value="ECO:0007669"/>
    <property type="project" value="TreeGrafter"/>
</dbReference>
<comment type="caution">
    <text evidence="2">The sequence shown here is derived from an EMBL/GenBank/DDBJ whole genome shotgun (WGS) entry which is preliminary data.</text>
</comment>
<sequence length="278" mass="30433">MARHEWVSRACRLEIALSLAAVLRPAPKTRRTFDHLSVESFVNRGDMGAAAAADIAAALKDRLAKQAGVRMVFAAAPSQADMLDALCAIPGIEWDRVTAFHMDEYIGLDPASSARFANWLDVHVFGRLPFAAVHRITPEPDAEAEVRLYAKRLNEAPIDFVCLGIGVNGHIAFNDPPVADFSDPLDVKIVELDEICRQQQVDDDCFPDLASVPLHAVTLTVPRLMRADRLFCIVPGASKRDAVQKTLRGPLTTECPASILRSHPACTLYIEKESDPDA</sequence>
<dbReference type="GO" id="GO:0005737">
    <property type="term" value="C:cytoplasm"/>
    <property type="evidence" value="ECO:0007669"/>
    <property type="project" value="TreeGrafter"/>
</dbReference>
<dbReference type="GO" id="GO:0042802">
    <property type="term" value="F:identical protein binding"/>
    <property type="evidence" value="ECO:0007669"/>
    <property type="project" value="TreeGrafter"/>
</dbReference>
<dbReference type="InterPro" id="IPR006148">
    <property type="entry name" value="Glc/Gal-6P_isomerase"/>
</dbReference>
<dbReference type="PANTHER" id="PTHR11280">
    <property type="entry name" value="GLUCOSAMINE-6-PHOSPHATE ISOMERASE"/>
    <property type="match status" value="1"/>
</dbReference>
<dbReference type="GO" id="GO:0006043">
    <property type="term" value="P:glucosamine catabolic process"/>
    <property type="evidence" value="ECO:0007669"/>
    <property type="project" value="TreeGrafter"/>
</dbReference>
<dbReference type="GO" id="GO:0005975">
    <property type="term" value="P:carbohydrate metabolic process"/>
    <property type="evidence" value="ECO:0007669"/>
    <property type="project" value="InterPro"/>
</dbReference>
<feature type="domain" description="Glucosamine/galactosamine-6-phosphate isomerase" evidence="1">
    <location>
        <begin position="46"/>
        <end position="172"/>
    </location>
</feature>
<dbReference type="InterPro" id="IPR004547">
    <property type="entry name" value="Glucosamine6P_isomerase"/>
</dbReference>
<dbReference type="AlphaFoldDB" id="A0A5C4XJZ4"/>
<dbReference type="Proteomes" id="UP000311605">
    <property type="component" value="Unassembled WGS sequence"/>
</dbReference>
<dbReference type="InterPro" id="IPR037171">
    <property type="entry name" value="NagB/RpiA_transferase-like"/>
</dbReference>
<reference evidence="2 3" key="1">
    <citation type="submission" date="2019-06" db="EMBL/GenBank/DDBJ databases">
        <title>The draft genome of Rhizobium smilacinae PTYR-5.</title>
        <authorList>
            <person name="Liu L."/>
            <person name="Li L."/>
            <person name="Zhang X."/>
        </authorList>
    </citation>
    <scope>NUCLEOTIDE SEQUENCE [LARGE SCALE GENOMIC DNA]</scope>
    <source>
        <strain evidence="2 3">PTYR-5</strain>
    </source>
</reference>
<dbReference type="OrthoDB" id="9791139at2"/>
<protein>
    <submittedName>
        <fullName evidence="2">Glucosamine-6-phosphate deaminase</fullName>
    </submittedName>
</protein>
<dbReference type="SUPFAM" id="SSF100950">
    <property type="entry name" value="NagB/RpiA/CoA transferase-like"/>
    <property type="match status" value="1"/>
</dbReference>
<evidence type="ECO:0000313" key="2">
    <source>
        <dbReference type="EMBL" id="TNM63786.1"/>
    </source>
</evidence>